<evidence type="ECO:0000256" key="1">
    <source>
        <dbReference type="ARBA" id="ARBA00022723"/>
    </source>
</evidence>
<evidence type="ECO:0000313" key="5">
    <source>
        <dbReference type="EMBL" id="RBP72948.1"/>
    </source>
</evidence>
<comment type="caution">
    <text evidence="5">The sequence shown here is derived from an EMBL/GenBank/DDBJ whole genome shotgun (WGS) entry which is preliminary data.</text>
</comment>
<dbReference type="Proteomes" id="UP000253509">
    <property type="component" value="Unassembled WGS sequence"/>
</dbReference>
<dbReference type="GO" id="GO:0016810">
    <property type="term" value="F:hydrolase activity, acting on carbon-nitrogen (but not peptide) bonds"/>
    <property type="evidence" value="ECO:0007669"/>
    <property type="project" value="InterPro"/>
</dbReference>
<dbReference type="PANTHER" id="PTHR10587">
    <property type="entry name" value="GLYCOSYL TRANSFERASE-RELATED"/>
    <property type="match status" value="1"/>
</dbReference>
<gene>
    <name evidence="5" type="ORF">DFO65_103240</name>
</gene>
<evidence type="ECO:0000256" key="3">
    <source>
        <dbReference type="SAM" id="MobiDB-lite"/>
    </source>
</evidence>
<dbReference type="PROSITE" id="PS51677">
    <property type="entry name" value="NODB"/>
    <property type="match status" value="1"/>
</dbReference>
<keyword evidence="2" id="KW-0378">Hydrolase</keyword>
<dbReference type="InterPro" id="IPR011330">
    <property type="entry name" value="Glyco_hydro/deAcase_b/a-brl"/>
</dbReference>
<evidence type="ECO:0000256" key="2">
    <source>
        <dbReference type="ARBA" id="ARBA00022801"/>
    </source>
</evidence>
<dbReference type="PANTHER" id="PTHR10587:SF133">
    <property type="entry name" value="CHITIN DEACETYLASE 1-RELATED"/>
    <property type="match status" value="1"/>
</dbReference>
<evidence type="ECO:0000259" key="4">
    <source>
        <dbReference type="PROSITE" id="PS51677"/>
    </source>
</evidence>
<dbReference type="Gene3D" id="3.20.20.370">
    <property type="entry name" value="Glycoside hydrolase/deacetylase"/>
    <property type="match status" value="1"/>
</dbReference>
<feature type="region of interest" description="Disordered" evidence="3">
    <location>
        <begin position="112"/>
        <end position="150"/>
    </location>
</feature>
<dbReference type="GO" id="GO:0005975">
    <property type="term" value="P:carbohydrate metabolic process"/>
    <property type="evidence" value="ECO:0007669"/>
    <property type="project" value="InterPro"/>
</dbReference>
<name>A0A366IL49_9MICO</name>
<dbReference type="InterPro" id="IPR050248">
    <property type="entry name" value="Polysacc_deacetylase_ArnD"/>
</dbReference>
<dbReference type="Pfam" id="PF01522">
    <property type="entry name" value="Polysacc_deac_1"/>
    <property type="match status" value="1"/>
</dbReference>
<organism evidence="5 6">
    <name type="scientific">Brevibacterium celere</name>
    <dbReference type="NCBI Taxonomy" id="225845"/>
    <lineage>
        <taxon>Bacteria</taxon>
        <taxon>Bacillati</taxon>
        <taxon>Actinomycetota</taxon>
        <taxon>Actinomycetes</taxon>
        <taxon>Micrococcales</taxon>
        <taxon>Brevibacteriaceae</taxon>
        <taxon>Brevibacterium</taxon>
    </lineage>
</organism>
<dbReference type="GO" id="GO:0016020">
    <property type="term" value="C:membrane"/>
    <property type="evidence" value="ECO:0007669"/>
    <property type="project" value="TreeGrafter"/>
</dbReference>
<accession>A0A366IL49</accession>
<dbReference type="AlphaFoldDB" id="A0A366IL49"/>
<protein>
    <submittedName>
        <fullName evidence="5">Peptidoglycan/xylan/chitin deacetylase (PgdA/CDA1 family)</fullName>
    </submittedName>
</protein>
<keyword evidence="6" id="KW-1185">Reference proteome</keyword>
<dbReference type="EMBL" id="QNSB01000003">
    <property type="protein sequence ID" value="RBP72948.1"/>
    <property type="molecule type" value="Genomic_DNA"/>
</dbReference>
<evidence type="ECO:0000313" key="6">
    <source>
        <dbReference type="Proteomes" id="UP000253509"/>
    </source>
</evidence>
<sequence>MVVAAALALTLSGCVATGTSRDSAGTTRAGEQIAADNLGAVRSILRTYAIVDEEFAPHVTAHLFGVPGLASLSSAVEAEVLAAIEAAGSFGDRAAYSPVLTDPSLRRAPAEFIATGPGPGTTGTDPRLAEATGAPTETPAEATGSPTGGPGAEAGLEIANEVLAAGGDFLVSRLRVAGVDDPAGTVSVFVTDLAADTTVDAQDLLGATVDPAAIGVDAAGTLTVDGSPVGRERLSAQGDAVVRALRTPVALPADADERSPDYSCSLLPCVALTYDDGPGEADVENALLDAAAEAKVRVTYFLLGKNAAAFPGTVERMVASGHEIANHTHTHPQLDRTSASTVTTQVRQADDAIESAGAGRPQLMRPPYGALDASAARALGHPAILWDVDTEDWRHRNAEKVVDSVARETGPGSVVLMHSIHPSTVEAAPEVFAAVADKGLYAVTVSELFAGVEFTDGARYYCRGYADELCSNPEHPAVLGS</sequence>
<keyword evidence="1" id="KW-0479">Metal-binding</keyword>
<feature type="domain" description="NodB homology" evidence="4">
    <location>
        <begin position="268"/>
        <end position="443"/>
    </location>
</feature>
<dbReference type="SUPFAM" id="SSF88713">
    <property type="entry name" value="Glycoside hydrolase/deacetylase"/>
    <property type="match status" value="1"/>
</dbReference>
<dbReference type="GO" id="GO:0046872">
    <property type="term" value="F:metal ion binding"/>
    <property type="evidence" value="ECO:0007669"/>
    <property type="project" value="UniProtKB-KW"/>
</dbReference>
<reference evidence="5 6" key="1">
    <citation type="submission" date="2018-06" db="EMBL/GenBank/DDBJ databases">
        <title>Freshwater and sediment microbial communities from various areas in North America, analyzing microbe dynamics in response to fracking.</title>
        <authorList>
            <person name="Lamendella R."/>
        </authorList>
    </citation>
    <scope>NUCLEOTIDE SEQUENCE [LARGE SCALE GENOMIC DNA]</scope>
    <source>
        <strain evidence="5 6">3b_TX</strain>
    </source>
</reference>
<proteinExistence type="predicted"/>
<feature type="compositionally biased region" description="Low complexity" evidence="3">
    <location>
        <begin position="129"/>
        <end position="145"/>
    </location>
</feature>
<dbReference type="InterPro" id="IPR002509">
    <property type="entry name" value="NODB_dom"/>
</dbReference>